<name>A0AAD0PVF3_PSEAV</name>
<organism evidence="1 2">
    <name type="scientific">Pseudomonas amygdali pv. lachrymans str. M301315</name>
    <dbReference type="NCBI Taxonomy" id="629260"/>
    <lineage>
        <taxon>Bacteria</taxon>
        <taxon>Pseudomonadati</taxon>
        <taxon>Pseudomonadota</taxon>
        <taxon>Gammaproteobacteria</taxon>
        <taxon>Pseudomonadales</taxon>
        <taxon>Pseudomonadaceae</taxon>
        <taxon>Pseudomonas</taxon>
        <taxon>Pseudomonas amygdali</taxon>
    </lineage>
</organism>
<evidence type="ECO:0000313" key="1">
    <source>
        <dbReference type="EMBL" id="AXH59577.1"/>
    </source>
</evidence>
<accession>A0AAD0PVF3</accession>
<dbReference type="AlphaFoldDB" id="A0AAD0PVF3"/>
<protein>
    <submittedName>
        <fullName evidence="1">Uncharacterized protein</fullName>
    </submittedName>
</protein>
<geneLocation type="plasmid" evidence="2">
    <name>pmppla107</name>
</geneLocation>
<evidence type="ECO:0000313" key="2">
    <source>
        <dbReference type="Proteomes" id="UP000006426"/>
    </source>
</evidence>
<dbReference type="Proteomes" id="UP000006426">
    <property type="component" value="Plasmid pmppla107"/>
</dbReference>
<dbReference type="GeneID" id="39474194"/>
<proteinExistence type="predicted"/>
<dbReference type="RefSeq" id="WP_005742208.1">
    <property type="nucleotide sequence ID" value="NZ_CP031226.1"/>
</dbReference>
<reference evidence="1 2" key="1">
    <citation type="journal article" date="2011" name="PLoS Pathog.">
        <title>Dynamic evolution of pathogenicity revealed by sequencing and comparative genomics of 19 Pseudomonas syringae isolates.</title>
        <authorList>
            <person name="Baltrus D.A."/>
            <person name="Nishimura M.T."/>
            <person name="Romanchuk A."/>
            <person name="Chang J.H."/>
            <person name="Mukhtar M.S."/>
            <person name="Cherkis K."/>
            <person name="Roach J."/>
            <person name="Grant S.R."/>
            <person name="Jones C.D."/>
            <person name="Dangl J.L."/>
        </authorList>
    </citation>
    <scope>NUCLEOTIDE SEQUENCE [LARGE SCALE GENOMIC DNA]</scope>
    <source>
        <strain evidence="1 2">M301315</strain>
    </source>
</reference>
<gene>
    <name evidence="1" type="ORF">PLA107_030595</name>
</gene>
<dbReference type="EMBL" id="CP031226">
    <property type="protein sequence ID" value="AXH59577.1"/>
    <property type="molecule type" value="Genomic_DNA"/>
</dbReference>
<keyword evidence="1" id="KW-0614">Plasmid</keyword>
<sequence>MNYKLVADLSRALDQDAFNPARFPAAAAEADRFLVGVLVNDDPVQAAIDLMLMGHMRGGEAERQCKRTLIFMLASTFTAPTENTKEIIDVFDDFLDNNRFEIQACLKVFADHHLGDMRKLIKQLTPRQILGTVTFCGVSIAAMTYDCIAHDDLEAYLAVLRAHGRKDQWSSRYADLANFPLDPESRIHQACVVNPRDLFVERIRNLRRDVEIPAEQRSFHRRFAPDSAPKLRPGGQGLPSKIEADLGPQLYLTDYFAESLQQDMFVCTELFFKLNEFLYIEATDGWNHIDAVTEAFLRAGVTPQYLMTHGVMGKYEETPPVTLEQALTHLGELSPENVRFYSAAYRAYLKDFDHTAVLDNCTTDGARMAMYTLTRDTAFLVRSSNRAKDDVFASDLGL</sequence>